<dbReference type="EMBL" id="JAVIIW010000002">
    <property type="protein sequence ID" value="MDX8477323.1"/>
    <property type="molecule type" value="Genomic_DNA"/>
</dbReference>
<name>A0ABU4XTC4_9HYPH</name>
<comment type="caution">
    <text evidence="1">The sequence shown here is derived from an EMBL/GenBank/DDBJ whole genome shotgun (WGS) entry which is preliminary data.</text>
</comment>
<evidence type="ECO:0000313" key="1">
    <source>
        <dbReference type="EMBL" id="MDX8477323.1"/>
    </source>
</evidence>
<accession>A0ABU4XTC4</accession>
<sequence length="41" mass="4424">MSENRKLAAILAADVVKVLPYKNPADFERVVGGLRKAGVVQ</sequence>
<dbReference type="RefSeq" id="WP_320285768.1">
    <property type="nucleotide sequence ID" value="NZ_JAVIIW010000002.1"/>
</dbReference>
<proteinExistence type="predicted"/>
<keyword evidence="2" id="KW-1185">Reference proteome</keyword>
<protein>
    <submittedName>
        <fullName evidence="1">Uncharacterized protein</fullName>
    </submittedName>
</protein>
<gene>
    <name evidence="1" type="ORF">RFN28_02380</name>
</gene>
<reference evidence="1 2" key="1">
    <citation type="submission" date="2023-08" db="EMBL/GenBank/DDBJ databases">
        <title>Implementing the SeqCode for naming new Mesorhizobium species isolated from Vachellia karroo root nodules.</title>
        <authorList>
            <person name="Van Lill M."/>
        </authorList>
    </citation>
    <scope>NUCLEOTIDE SEQUENCE [LARGE SCALE GENOMIC DNA]</scope>
    <source>
        <strain evidence="1 2">VK24D</strain>
    </source>
</reference>
<dbReference type="Proteomes" id="UP001287059">
    <property type="component" value="Unassembled WGS sequence"/>
</dbReference>
<evidence type="ECO:0000313" key="2">
    <source>
        <dbReference type="Proteomes" id="UP001287059"/>
    </source>
</evidence>
<organism evidence="1 2">
    <name type="scientific">Mesorhizobium album</name>
    <dbReference type="NCBI Taxonomy" id="3072314"/>
    <lineage>
        <taxon>Bacteria</taxon>
        <taxon>Pseudomonadati</taxon>
        <taxon>Pseudomonadota</taxon>
        <taxon>Alphaproteobacteria</taxon>
        <taxon>Hyphomicrobiales</taxon>
        <taxon>Phyllobacteriaceae</taxon>
        <taxon>Mesorhizobium</taxon>
    </lineage>
</organism>